<dbReference type="OrthoDB" id="293355at2157"/>
<keyword evidence="1" id="KW-1133">Transmembrane helix</keyword>
<dbReference type="GeneID" id="56078607"/>
<dbReference type="RefSeq" id="WP_179907908.1">
    <property type="nucleotide sequence ID" value="NZ_CP058910.1"/>
</dbReference>
<proteinExistence type="predicted"/>
<feature type="transmembrane region" description="Helical" evidence="1">
    <location>
        <begin position="6"/>
        <end position="23"/>
    </location>
</feature>
<evidence type="ECO:0000313" key="3">
    <source>
        <dbReference type="Proteomes" id="UP000509667"/>
    </source>
</evidence>
<name>A0A7D5P0N0_9EURY</name>
<reference evidence="2 3" key="1">
    <citation type="submission" date="2020-07" db="EMBL/GenBank/DDBJ databases">
        <title>Halosimplex pelagicum sp. nov. and Halosimplex rubrum sp. nov., isolated from salted brown alga Laminaria, and emended description of the genus Halosimplex.</title>
        <authorList>
            <person name="Cui H."/>
        </authorList>
    </citation>
    <scope>NUCLEOTIDE SEQUENCE [LARGE SCALE GENOMIC DNA]</scope>
    <source>
        <strain evidence="2 3">R27</strain>
    </source>
</reference>
<organism evidence="2 3">
    <name type="scientific">Halosimplex rubrum</name>
    <dbReference type="NCBI Taxonomy" id="869889"/>
    <lineage>
        <taxon>Archaea</taxon>
        <taxon>Methanobacteriati</taxon>
        <taxon>Methanobacteriota</taxon>
        <taxon>Stenosarchaea group</taxon>
        <taxon>Halobacteria</taxon>
        <taxon>Halobacteriales</taxon>
        <taxon>Haloarculaceae</taxon>
        <taxon>Halosimplex</taxon>
    </lineage>
</organism>
<dbReference type="EMBL" id="CP058910">
    <property type="protein sequence ID" value="QLH77986.1"/>
    <property type="molecule type" value="Genomic_DNA"/>
</dbReference>
<keyword evidence="3" id="KW-1185">Reference proteome</keyword>
<evidence type="ECO:0000313" key="2">
    <source>
        <dbReference type="EMBL" id="QLH77986.1"/>
    </source>
</evidence>
<keyword evidence="1" id="KW-0812">Transmembrane</keyword>
<dbReference type="KEGG" id="hrr:HZS55_12050"/>
<sequence>MVPDIVDYGLVAAYLLLLGLIAVRYRRGELSGRKLRIYVGACLTWLAYGLLQVTQDGPLPTGTALNYGLDALSLLSLVVGLYFMYRGWRYEPGSADRAAPGEP</sequence>
<dbReference type="Proteomes" id="UP000509667">
    <property type="component" value="Chromosome"/>
</dbReference>
<feature type="transmembrane region" description="Helical" evidence="1">
    <location>
        <begin position="35"/>
        <end position="53"/>
    </location>
</feature>
<protein>
    <submittedName>
        <fullName evidence="2">Uncharacterized protein</fullName>
    </submittedName>
</protein>
<accession>A0A7D5P0N0</accession>
<dbReference type="AlphaFoldDB" id="A0A7D5P0N0"/>
<evidence type="ECO:0000256" key="1">
    <source>
        <dbReference type="SAM" id="Phobius"/>
    </source>
</evidence>
<feature type="transmembrane region" description="Helical" evidence="1">
    <location>
        <begin position="65"/>
        <end position="85"/>
    </location>
</feature>
<gene>
    <name evidence="2" type="ORF">HZS55_12050</name>
</gene>
<keyword evidence="1" id="KW-0472">Membrane</keyword>